<reference evidence="19 20" key="1">
    <citation type="submission" date="2019-07" db="EMBL/GenBank/DDBJ databases">
        <title>Genomic Encyclopedia of Type Strains, Phase IV (KMG-IV): sequencing the most valuable type-strain genomes for metagenomic binning, comparative biology and taxonomic classification.</title>
        <authorList>
            <person name="Goeker M."/>
        </authorList>
    </citation>
    <scope>NUCLEOTIDE SEQUENCE [LARGE SCALE GENOMIC DNA]</scope>
    <source>
        <strain evidence="19 20">SS015</strain>
    </source>
</reference>
<dbReference type="Proteomes" id="UP000324159">
    <property type="component" value="Unassembled WGS sequence"/>
</dbReference>
<sequence length="635" mass="71309">MPSIPKNWTPDDSAELYGIRRWGNGYFDVDPDGALTVRVPFDGGDVRVALPAILDGLRRRGLRLPLLLRIENLLDAQIARLNKAFHQAIRERGYGGSYQGVFPIKVNQQRQVIEEITRFGTPWRHGLEAGSKAELAIAMASLPADGRLIVCNGYKDRTFIELGLEARRLGHNCVFVLETPGELDLILDCSDRLGVTPVLGIRAKLSTRVDGHWNLTSGERSIFGLSISQIVGVVDRLKQAGRLETLRLLHCHLGSQIPVLDQIGQAAQEACRFYRELRQEGAPMGMIDFGGGLAVDYLGDRSQNSQSRDYSLRQYADRLVATVQRQLADDDPPLIITESGRPTVAYYSLLLFDIFDVTRFEAEPDQLRPAADDPDELRRMHDLLAALDGEDPATAYRQIVELRDRLHQAFTRGELSLRRRARVQNLLLAAGHRLVARFGGMDRRPKELDRLRDELADICYGNLSVFQSLPDHWAIGQLFPVAPIHRLDERPDREAIIADITCDSDGRISHFIGDGATRSTLPVHALKTGEDYVLGVFLVGAYQETLGDLHNLFGDTDVASVRIDPDGGFQVTREDRGDRVEDILQLMQYRVEDLRDRLRRQAEQAVGEGRISLTDRQAILARFDRCLQETTYFCS</sequence>
<feature type="active site" description="Proton donor" evidence="15">
    <location>
        <position position="502"/>
    </location>
</feature>
<dbReference type="GO" id="GO:0008792">
    <property type="term" value="F:arginine decarboxylase activity"/>
    <property type="evidence" value="ECO:0007669"/>
    <property type="project" value="UniProtKB-UniRule"/>
</dbReference>
<dbReference type="InterPro" id="IPR002985">
    <property type="entry name" value="Arg_decrbxlase"/>
</dbReference>
<comment type="caution">
    <text evidence="19">The sequence shown here is derived from an EMBL/GenBank/DDBJ whole genome shotgun (WGS) entry which is preliminary data.</text>
</comment>
<evidence type="ECO:0000256" key="13">
    <source>
        <dbReference type="NCBIfam" id="TIGR01273"/>
    </source>
</evidence>
<keyword evidence="6" id="KW-0479">Metal-binding</keyword>
<dbReference type="PIRSF" id="PIRSF001336">
    <property type="entry name" value="Arg_decrbxlase"/>
    <property type="match status" value="1"/>
</dbReference>
<comment type="similarity">
    <text evidence="4">Belongs to the Orn/Lys/Arg decarboxylase class-II family. SpeA subfamily.</text>
</comment>
<dbReference type="InterPro" id="IPR040634">
    <property type="entry name" value="Arg_decarb_HB"/>
</dbReference>
<feature type="domain" description="Arginine decarboxylase C-terminal helical" evidence="18">
    <location>
        <begin position="580"/>
        <end position="633"/>
    </location>
</feature>
<evidence type="ECO:0000313" key="20">
    <source>
        <dbReference type="Proteomes" id="UP000324159"/>
    </source>
</evidence>
<feature type="domain" description="Arginine decarboxylase helical bundle" evidence="17">
    <location>
        <begin position="371"/>
        <end position="451"/>
    </location>
</feature>
<dbReference type="CDD" id="cd06830">
    <property type="entry name" value="PLPDE_III_ADC"/>
    <property type="match status" value="1"/>
</dbReference>
<protein>
    <recommendedName>
        <fullName evidence="5 13">Arginine decarboxylase</fullName>
        <ecNumber evidence="5 13">4.1.1.19</ecNumber>
    </recommendedName>
</protein>
<evidence type="ECO:0000256" key="9">
    <source>
        <dbReference type="ARBA" id="ARBA00022898"/>
    </source>
</evidence>
<dbReference type="EC" id="4.1.1.19" evidence="5 13"/>
<proteinExistence type="inferred from homology"/>
<keyword evidence="20" id="KW-1185">Reference proteome</keyword>
<name>A0A5D3WJE3_9BACT</name>
<evidence type="ECO:0000259" key="17">
    <source>
        <dbReference type="Pfam" id="PF17810"/>
    </source>
</evidence>
<dbReference type="GO" id="GO:0008295">
    <property type="term" value="P:spermidine biosynthetic process"/>
    <property type="evidence" value="ECO:0007669"/>
    <property type="project" value="UniProtKB-UniRule"/>
</dbReference>
<dbReference type="Pfam" id="PF02784">
    <property type="entry name" value="Orn_Arg_deC_N"/>
    <property type="match status" value="1"/>
</dbReference>
<evidence type="ECO:0000256" key="1">
    <source>
        <dbReference type="ARBA" id="ARBA00001933"/>
    </source>
</evidence>
<dbReference type="InterPro" id="IPR000183">
    <property type="entry name" value="Orn/DAP/Arg_de-COase"/>
</dbReference>
<keyword evidence="11" id="KW-0620">Polyamine biosynthesis</keyword>
<evidence type="ECO:0000256" key="14">
    <source>
        <dbReference type="PIRSR" id="PIRSR001336-50"/>
    </source>
</evidence>
<dbReference type="EMBL" id="VNIB01000004">
    <property type="protein sequence ID" value="TYO99046.1"/>
    <property type="molecule type" value="Genomic_DNA"/>
</dbReference>
<dbReference type="InterPro" id="IPR029066">
    <property type="entry name" value="PLP-binding_barrel"/>
</dbReference>
<dbReference type="PANTHER" id="PTHR43295">
    <property type="entry name" value="ARGININE DECARBOXYLASE"/>
    <property type="match status" value="1"/>
</dbReference>
<dbReference type="NCBIfam" id="TIGR01273">
    <property type="entry name" value="speA"/>
    <property type="match status" value="1"/>
</dbReference>
<dbReference type="RefSeq" id="WP_148895512.1">
    <property type="nucleotide sequence ID" value="NZ_VNIB01000004.1"/>
</dbReference>
<comment type="cofactor">
    <cofactor evidence="1 14">
        <name>pyridoxal 5'-phosphate</name>
        <dbReference type="ChEBI" id="CHEBI:597326"/>
    </cofactor>
</comment>
<comment type="function">
    <text evidence="3">Catalyzes the biosynthesis of agmatine from arginine.</text>
</comment>
<evidence type="ECO:0000256" key="15">
    <source>
        <dbReference type="PIRSR" id="PIRSR600183-50"/>
    </source>
</evidence>
<dbReference type="AlphaFoldDB" id="A0A5D3WJE3"/>
<gene>
    <name evidence="19" type="ORF">EDC39_104170</name>
</gene>
<dbReference type="InterPro" id="IPR022644">
    <property type="entry name" value="De-COase2_N"/>
</dbReference>
<dbReference type="PANTHER" id="PTHR43295:SF9">
    <property type="entry name" value="BIOSYNTHETIC ARGININE DECARBOXYLASE"/>
    <property type="match status" value="1"/>
</dbReference>
<dbReference type="Gene3D" id="3.20.20.10">
    <property type="entry name" value="Alanine racemase"/>
    <property type="match status" value="1"/>
</dbReference>
<dbReference type="GO" id="GO:0006527">
    <property type="term" value="P:L-arginine catabolic process"/>
    <property type="evidence" value="ECO:0007669"/>
    <property type="project" value="InterPro"/>
</dbReference>
<dbReference type="SUPFAM" id="SSF50621">
    <property type="entry name" value="Alanine racemase C-terminal domain-like"/>
    <property type="match status" value="1"/>
</dbReference>
<evidence type="ECO:0000256" key="6">
    <source>
        <dbReference type="ARBA" id="ARBA00022723"/>
    </source>
</evidence>
<dbReference type="PROSITE" id="PS00878">
    <property type="entry name" value="ODR_DC_2_1"/>
    <property type="match status" value="1"/>
</dbReference>
<evidence type="ECO:0000256" key="3">
    <source>
        <dbReference type="ARBA" id="ARBA00002257"/>
    </source>
</evidence>
<accession>A0A5D3WJE3</accession>
<keyword evidence="9 14" id="KW-0663">Pyridoxal phosphate</keyword>
<evidence type="ECO:0000259" key="16">
    <source>
        <dbReference type="Pfam" id="PF02784"/>
    </source>
</evidence>
<evidence type="ECO:0000256" key="10">
    <source>
        <dbReference type="ARBA" id="ARBA00023066"/>
    </source>
</evidence>
<evidence type="ECO:0000256" key="4">
    <source>
        <dbReference type="ARBA" id="ARBA00008357"/>
    </source>
</evidence>
<dbReference type="Gene3D" id="2.40.37.10">
    <property type="entry name" value="Lyase, Ornithine Decarboxylase, Chain A, domain 1"/>
    <property type="match status" value="1"/>
</dbReference>
<dbReference type="GO" id="GO:0046872">
    <property type="term" value="F:metal ion binding"/>
    <property type="evidence" value="ECO:0007669"/>
    <property type="project" value="UniProtKB-KW"/>
</dbReference>
<feature type="modified residue" description="N6-(pyridoxal phosphate)lysine" evidence="14">
    <location>
        <position position="105"/>
    </location>
</feature>
<evidence type="ECO:0000256" key="5">
    <source>
        <dbReference type="ARBA" id="ARBA00012426"/>
    </source>
</evidence>
<organism evidence="19 20">
    <name type="scientific">Geothermobacter ehrlichii</name>
    <dbReference type="NCBI Taxonomy" id="213224"/>
    <lineage>
        <taxon>Bacteria</taxon>
        <taxon>Pseudomonadati</taxon>
        <taxon>Thermodesulfobacteriota</taxon>
        <taxon>Desulfuromonadia</taxon>
        <taxon>Desulfuromonadales</taxon>
        <taxon>Geothermobacteraceae</taxon>
        <taxon>Geothermobacter</taxon>
    </lineage>
</organism>
<dbReference type="Pfam" id="PF17944">
    <property type="entry name" value="Arg_decarbox_C"/>
    <property type="match status" value="1"/>
</dbReference>
<evidence type="ECO:0000256" key="11">
    <source>
        <dbReference type="ARBA" id="ARBA00023115"/>
    </source>
</evidence>
<evidence type="ECO:0000256" key="2">
    <source>
        <dbReference type="ARBA" id="ARBA00001946"/>
    </source>
</evidence>
<dbReference type="InterPro" id="IPR009006">
    <property type="entry name" value="Ala_racemase/Decarboxylase_C"/>
</dbReference>
<dbReference type="Pfam" id="PF17810">
    <property type="entry name" value="Arg_decarb_HB"/>
    <property type="match status" value="1"/>
</dbReference>
<evidence type="ECO:0000256" key="8">
    <source>
        <dbReference type="ARBA" id="ARBA00022842"/>
    </source>
</evidence>
<evidence type="ECO:0000313" key="19">
    <source>
        <dbReference type="EMBL" id="TYO99046.1"/>
    </source>
</evidence>
<dbReference type="OrthoDB" id="9802658at2"/>
<dbReference type="NCBIfam" id="NF003763">
    <property type="entry name" value="PRK05354.1"/>
    <property type="match status" value="1"/>
</dbReference>
<evidence type="ECO:0000259" key="18">
    <source>
        <dbReference type="Pfam" id="PF17944"/>
    </source>
</evidence>
<dbReference type="SUPFAM" id="SSF51419">
    <property type="entry name" value="PLP-binding barrel"/>
    <property type="match status" value="1"/>
</dbReference>
<comment type="cofactor">
    <cofactor evidence="2">
        <name>Mg(2+)</name>
        <dbReference type="ChEBI" id="CHEBI:18420"/>
    </cofactor>
</comment>
<keyword evidence="10" id="KW-0745">Spermidine biosynthesis</keyword>
<dbReference type="Gene3D" id="1.10.287.3440">
    <property type="match status" value="1"/>
</dbReference>
<dbReference type="PRINTS" id="PR01180">
    <property type="entry name" value="ARGDCRBXLASE"/>
</dbReference>
<dbReference type="InterPro" id="IPR022653">
    <property type="entry name" value="De-COase2_pyr-phos_BS"/>
</dbReference>
<dbReference type="Gene3D" id="1.20.58.930">
    <property type="match status" value="1"/>
</dbReference>
<dbReference type="PRINTS" id="PR01179">
    <property type="entry name" value="ODADCRBXLASE"/>
</dbReference>
<keyword evidence="7" id="KW-0210">Decarboxylase</keyword>
<keyword evidence="8" id="KW-0460">Magnesium</keyword>
<feature type="domain" description="Orn/DAP/Arg decarboxylase 2 N-terminal" evidence="16">
    <location>
        <begin position="81"/>
        <end position="345"/>
    </location>
</feature>
<evidence type="ECO:0000256" key="7">
    <source>
        <dbReference type="ARBA" id="ARBA00022793"/>
    </source>
</evidence>
<dbReference type="InterPro" id="IPR041128">
    <property type="entry name" value="Arg_decarbox_C"/>
</dbReference>
<keyword evidence="12" id="KW-0456">Lyase</keyword>
<evidence type="ECO:0000256" key="12">
    <source>
        <dbReference type="ARBA" id="ARBA00023239"/>
    </source>
</evidence>